<dbReference type="AlphaFoldDB" id="A0A7J9E104"/>
<dbReference type="PROSITE" id="PS51257">
    <property type="entry name" value="PROKAR_LIPOPROTEIN"/>
    <property type="match status" value="1"/>
</dbReference>
<feature type="transmembrane region" description="Helical" evidence="1">
    <location>
        <begin position="20"/>
        <end position="42"/>
    </location>
</feature>
<keyword evidence="1" id="KW-0472">Membrane</keyword>
<sequence>MVFYLMRVDRFTSQGPLGAHWIFPSLTAMMSCAVSLLDYLALKAN</sequence>
<organism evidence="2 3">
    <name type="scientific">Gossypium trilobum</name>
    <dbReference type="NCBI Taxonomy" id="34281"/>
    <lineage>
        <taxon>Eukaryota</taxon>
        <taxon>Viridiplantae</taxon>
        <taxon>Streptophyta</taxon>
        <taxon>Embryophyta</taxon>
        <taxon>Tracheophyta</taxon>
        <taxon>Spermatophyta</taxon>
        <taxon>Magnoliopsida</taxon>
        <taxon>eudicotyledons</taxon>
        <taxon>Gunneridae</taxon>
        <taxon>Pentapetalae</taxon>
        <taxon>rosids</taxon>
        <taxon>malvids</taxon>
        <taxon>Malvales</taxon>
        <taxon>Malvaceae</taxon>
        <taxon>Malvoideae</taxon>
        <taxon>Gossypium</taxon>
    </lineage>
</organism>
<dbReference type="EMBL" id="JABEZW010000006">
    <property type="protein sequence ID" value="MBA0766641.1"/>
    <property type="molecule type" value="Genomic_DNA"/>
</dbReference>
<keyword evidence="1" id="KW-1133">Transmembrane helix</keyword>
<keyword evidence="3" id="KW-1185">Reference proteome</keyword>
<gene>
    <name evidence="2" type="ORF">Gotri_015665</name>
</gene>
<accession>A0A7J9E104</accession>
<comment type="caution">
    <text evidence="2">The sequence shown here is derived from an EMBL/GenBank/DDBJ whole genome shotgun (WGS) entry which is preliminary data.</text>
</comment>
<proteinExistence type="predicted"/>
<protein>
    <submittedName>
        <fullName evidence="2">Uncharacterized protein</fullName>
    </submittedName>
</protein>
<reference evidence="2 3" key="1">
    <citation type="journal article" date="2019" name="Genome Biol. Evol.">
        <title>Insights into the evolution of the New World diploid cottons (Gossypium, subgenus Houzingenia) based on genome sequencing.</title>
        <authorList>
            <person name="Grover C.E."/>
            <person name="Arick M.A. 2nd"/>
            <person name="Thrash A."/>
            <person name="Conover J.L."/>
            <person name="Sanders W.S."/>
            <person name="Peterson D.G."/>
            <person name="Frelichowski J.E."/>
            <person name="Scheffler J.A."/>
            <person name="Scheffler B.E."/>
            <person name="Wendel J.F."/>
        </authorList>
    </citation>
    <scope>NUCLEOTIDE SEQUENCE [LARGE SCALE GENOMIC DNA]</scope>
    <source>
        <strain evidence="2">8</strain>
        <tissue evidence="2">Leaf</tissue>
    </source>
</reference>
<dbReference type="Proteomes" id="UP000593568">
    <property type="component" value="Unassembled WGS sequence"/>
</dbReference>
<keyword evidence="1" id="KW-0812">Transmembrane</keyword>
<evidence type="ECO:0000313" key="2">
    <source>
        <dbReference type="EMBL" id="MBA0766641.1"/>
    </source>
</evidence>
<evidence type="ECO:0000313" key="3">
    <source>
        <dbReference type="Proteomes" id="UP000593568"/>
    </source>
</evidence>
<evidence type="ECO:0000256" key="1">
    <source>
        <dbReference type="SAM" id="Phobius"/>
    </source>
</evidence>
<name>A0A7J9E104_9ROSI</name>